<evidence type="ECO:0000313" key="1">
    <source>
        <dbReference type="EMBL" id="KLO08898.1"/>
    </source>
</evidence>
<gene>
    <name evidence="1" type="ORF">SCHPADRAFT_858543</name>
</gene>
<dbReference type="Proteomes" id="UP000053477">
    <property type="component" value="Unassembled WGS sequence"/>
</dbReference>
<dbReference type="InParanoid" id="A0A0H2RHE5"/>
<protein>
    <recommendedName>
        <fullName evidence="3">BTB domain-containing protein</fullName>
    </recommendedName>
</protein>
<dbReference type="STRING" id="27342.A0A0H2RHE5"/>
<dbReference type="AlphaFoldDB" id="A0A0H2RHE5"/>
<sequence>MAVAVRDKEFYTPLVICKVEDTLFRIPEDDLKGCSEVFRDMFSIPRAEEGEETLEGSSDSNPIVLEGVKANDFRALLRHLQAKKLSKVKKLDSNEWVGVHALAHMWGFEEARKESKDILFNMHDAITKFELGTRFDYDDWIRKAYEELSARPDPLSIDEAKRLGLEAAMQISRLRELRSKSMATARTIPYSSNVAFGTGQSVDRDTRRCPHCSSNVKYMAPLFAFSFGQTRPNDGSGPSGGTYSCTTCNITLRGDSPSANDSISKEISNEILKLIPMRADKILFPASGSPSVRKFAIRLPAPAPQGFAFA</sequence>
<reference evidence="1 2" key="1">
    <citation type="submission" date="2015-04" db="EMBL/GenBank/DDBJ databases">
        <title>Complete genome sequence of Schizopora paradoxa KUC8140, a cosmopolitan wood degrader in East Asia.</title>
        <authorList>
            <consortium name="DOE Joint Genome Institute"/>
            <person name="Min B."/>
            <person name="Park H."/>
            <person name="Jang Y."/>
            <person name="Kim J.-J."/>
            <person name="Kim K.H."/>
            <person name="Pangilinan J."/>
            <person name="Lipzen A."/>
            <person name="Riley R."/>
            <person name="Grigoriev I.V."/>
            <person name="Spatafora J.W."/>
            <person name="Choi I.-G."/>
        </authorList>
    </citation>
    <scope>NUCLEOTIDE SEQUENCE [LARGE SCALE GENOMIC DNA]</scope>
    <source>
        <strain evidence="1 2">KUC8140</strain>
    </source>
</reference>
<evidence type="ECO:0008006" key="3">
    <source>
        <dbReference type="Google" id="ProtNLM"/>
    </source>
</evidence>
<dbReference type="SUPFAM" id="SSF54695">
    <property type="entry name" value="POZ domain"/>
    <property type="match status" value="1"/>
</dbReference>
<proteinExistence type="predicted"/>
<dbReference type="InterPro" id="IPR011333">
    <property type="entry name" value="SKP1/BTB/POZ_sf"/>
</dbReference>
<dbReference type="CDD" id="cd18186">
    <property type="entry name" value="BTB_POZ_ZBTB_KLHL-like"/>
    <property type="match status" value="1"/>
</dbReference>
<dbReference type="OrthoDB" id="2367075at2759"/>
<name>A0A0H2RHE5_9AGAM</name>
<dbReference type="EMBL" id="KQ086073">
    <property type="protein sequence ID" value="KLO08898.1"/>
    <property type="molecule type" value="Genomic_DNA"/>
</dbReference>
<evidence type="ECO:0000313" key="2">
    <source>
        <dbReference type="Proteomes" id="UP000053477"/>
    </source>
</evidence>
<accession>A0A0H2RHE5</accession>
<dbReference type="Gene3D" id="3.30.710.10">
    <property type="entry name" value="Potassium Channel Kv1.1, Chain A"/>
    <property type="match status" value="1"/>
</dbReference>
<organism evidence="1 2">
    <name type="scientific">Schizopora paradoxa</name>
    <dbReference type="NCBI Taxonomy" id="27342"/>
    <lineage>
        <taxon>Eukaryota</taxon>
        <taxon>Fungi</taxon>
        <taxon>Dikarya</taxon>
        <taxon>Basidiomycota</taxon>
        <taxon>Agaricomycotina</taxon>
        <taxon>Agaricomycetes</taxon>
        <taxon>Hymenochaetales</taxon>
        <taxon>Schizoporaceae</taxon>
        <taxon>Schizopora</taxon>
    </lineage>
</organism>
<keyword evidence="2" id="KW-1185">Reference proteome</keyword>